<comment type="caution">
    <text evidence="2">The sequence shown here is derived from an EMBL/GenBank/DDBJ whole genome shotgun (WGS) entry which is preliminary data.</text>
</comment>
<dbReference type="EMBL" id="WHWC01000017">
    <property type="protein sequence ID" value="KAG8366540.1"/>
    <property type="molecule type" value="Genomic_DNA"/>
</dbReference>
<dbReference type="InterPro" id="IPR005174">
    <property type="entry name" value="KIB1-4_b-propeller"/>
</dbReference>
<proteinExistence type="predicted"/>
<name>A0AAV6WHS0_9LAMI</name>
<feature type="domain" description="KIB1-4 beta-propeller" evidence="1">
    <location>
        <begin position="35"/>
        <end position="291"/>
    </location>
</feature>
<dbReference type="Proteomes" id="UP000826271">
    <property type="component" value="Unassembled WGS sequence"/>
</dbReference>
<dbReference type="Pfam" id="PF03478">
    <property type="entry name" value="Beta-prop_KIB1-4"/>
    <property type="match status" value="1"/>
</dbReference>
<evidence type="ECO:0000313" key="2">
    <source>
        <dbReference type="EMBL" id="KAG8366540.1"/>
    </source>
</evidence>
<dbReference type="AlphaFoldDB" id="A0AAV6WHS0"/>
<organism evidence="2 3">
    <name type="scientific">Buddleja alternifolia</name>
    <dbReference type="NCBI Taxonomy" id="168488"/>
    <lineage>
        <taxon>Eukaryota</taxon>
        <taxon>Viridiplantae</taxon>
        <taxon>Streptophyta</taxon>
        <taxon>Embryophyta</taxon>
        <taxon>Tracheophyta</taxon>
        <taxon>Spermatophyta</taxon>
        <taxon>Magnoliopsida</taxon>
        <taxon>eudicotyledons</taxon>
        <taxon>Gunneridae</taxon>
        <taxon>Pentapetalae</taxon>
        <taxon>asterids</taxon>
        <taxon>lamiids</taxon>
        <taxon>Lamiales</taxon>
        <taxon>Scrophulariaceae</taxon>
        <taxon>Buddlejeae</taxon>
        <taxon>Buddleja</taxon>
    </lineage>
</organism>
<keyword evidence="3" id="KW-1185">Reference proteome</keyword>
<dbReference type="PANTHER" id="PTHR40891">
    <property type="entry name" value="DUF295 DOMAIN-CONTAINING PROTEIN"/>
    <property type="match status" value="1"/>
</dbReference>
<gene>
    <name evidence="2" type="ORF">BUALT_Bualt17G0090500</name>
</gene>
<accession>A0AAV6WHS0</accession>
<evidence type="ECO:0000313" key="3">
    <source>
        <dbReference type="Proteomes" id="UP000826271"/>
    </source>
</evidence>
<evidence type="ECO:0000259" key="1">
    <source>
        <dbReference type="Pfam" id="PF03478"/>
    </source>
</evidence>
<reference evidence="2" key="1">
    <citation type="submission" date="2019-10" db="EMBL/GenBank/DDBJ databases">
        <authorList>
            <person name="Zhang R."/>
            <person name="Pan Y."/>
            <person name="Wang J."/>
            <person name="Ma R."/>
            <person name="Yu S."/>
        </authorList>
    </citation>
    <scope>NUCLEOTIDE SEQUENCE</scope>
    <source>
        <strain evidence="2">LA-IB0</strain>
        <tissue evidence="2">Leaf</tissue>
    </source>
</reference>
<protein>
    <recommendedName>
        <fullName evidence="1">KIB1-4 beta-propeller domain-containing protein</fullName>
    </recommendedName>
</protein>
<sequence length="317" mass="36896">MVIENSCCYPPVDSAQTHPWLMVSQGTELQNHCFCNISKHQYFERSIPEFCQKQVALTSYGWLALFDLNTSPVDCCLFNIASQEKIQLPPVELDPKSKGRRHLNCILSKPPNDPDCHVLLLSMADRSIFFCRLGDDKFIKRINRFGDDRIWLATNFKGKIYTWMRHSDLVEIDFVGRELVLKQLVNDKGQPCRMLLPYVTRFSEYLVESCGELLLVYMICDEWSGKVKYFRIFRINILEGEFEELRSIGDRTIFLCNHVSMSSATIDNKLGGLQKNSIYYTWPDKNVYVYDIEYRSKSILEPCPIDDTSVLMSWIML</sequence>
<dbReference type="PANTHER" id="PTHR40891:SF1">
    <property type="entry name" value="DUF295 DOMAIN-CONTAINING PROTEIN"/>
    <property type="match status" value="1"/>
</dbReference>